<sequence length="200" mass="22353">MEFPNLGQHCSKDTCKRLDFLPVKCDACTGIYCSNHMSYSSHQCQSAYKKSVQVPMCPLCNKPVPTPRGQKPDFIVSQHIDNDCRFTAGKKVFTNRCTVVKCRGKEAVPVVCSECRQNYCFKHRHPLDHSCAGSVKTVQRKLPDVKGFFGTNGISKNKTFTATAIQGNMSEDEALARALTESERLTNRPIENPQQRCSVS</sequence>
<dbReference type="AlphaFoldDB" id="A0A5E4LZV0"/>
<dbReference type="OrthoDB" id="431929at2759"/>
<dbReference type="PANTHER" id="PTHR14677">
    <property type="entry name" value="ARSENITE INDUCUBLE RNA ASSOCIATED PROTEIN AIP-1-RELATED"/>
    <property type="match status" value="1"/>
</dbReference>
<dbReference type="InterPro" id="IPR057357">
    <property type="entry name" value="Znf-C2H2_ZFAND2A/B"/>
</dbReference>
<dbReference type="PROSITE" id="PS51039">
    <property type="entry name" value="ZF_AN1"/>
    <property type="match status" value="2"/>
</dbReference>
<evidence type="ECO:0000256" key="4">
    <source>
        <dbReference type="ARBA" id="ARBA00022833"/>
    </source>
</evidence>
<dbReference type="SUPFAM" id="SSF118310">
    <property type="entry name" value="AN1-like Zinc finger"/>
    <property type="match status" value="2"/>
</dbReference>
<keyword evidence="3 5" id="KW-0863">Zinc-finger</keyword>
<protein>
    <submittedName>
        <fullName evidence="7">Zinc finger, AN1-type</fullName>
    </submittedName>
</protein>
<dbReference type="EMBL" id="CABPRJ010000003">
    <property type="protein sequence ID" value="VVC24479.1"/>
    <property type="molecule type" value="Genomic_DNA"/>
</dbReference>
<reference evidence="7 8" key="1">
    <citation type="submission" date="2019-08" db="EMBL/GenBank/DDBJ databases">
        <authorList>
            <person name="Alioto T."/>
            <person name="Alioto T."/>
            <person name="Gomez Garrido J."/>
        </authorList>
    </citation>
    <scope>NUCLEOTIDE SEQUENCE [LARGE SCALE GENOMIC DNA]</scope>
</reference>
<dbReference type="Pfam" id="PF25403">
    <property type="entry name" value="zf-C2H2_ZFAND2"/>
    <property type="match status" value="1"/>
</dbReference>
<dbReference type="Proteomes" id="UP000325440">
    <property type="component" value="Unassembled WGS sequence"/>
</dbReference>
<keyword evidence="1" id="KW-0479">Metal-binding</keyword>
<gene>
    <name evidence="7" type="ORF">CINCED_3A004939</name>
</gene>
<dbReference type="Gene3D" id="4.10.1110.10">
    <property type="entry name" value="AN1-like Zinc finger"/>
    <property type="match status" value="2"/>
</dbReference>
<dbReference type="GO" id="GO:0005783">
    <property type="term" value="C:endoplasmic reticulum"/>
    <property type="evidence" value="ECO:0007669"/>
    <property type="project" value="TreeGrafter"/>
</dbReference>
<keyword evidence="2" id="KW-0677">Repeat</keyword>
<dbReference type="InterPro" id="IPR035896">
    <property type="entry name" value="AN1-like_Znf"/>
</dbReference>
<feature type="domain" description="AN1-type" evidence="6">
    <location>
        <begin position="4"/>
        <end position="52"/>
    </location>
</feature>
<dbReference type="GO" id="GO:0045047">
    <property type="term" value="P:protein targeting to ER"/>
    <property type="evidence" value="ECO:0007669"/>
    <property type="project" value="TreeGrafter"/>
</dbReference>
<keyword evidence="4" id="KW-0862">Zinc</keyword>
<proteinExistence type="predicted"/>
<evidence type="ECO:0000313" key="8">
    <source>
        <dbReference type="Proteomes" id="UP000325440"/>
    </source>
</evidence>
<evidence type="ECO:0000256" key="5">
    <source>
        <dbReference type="PROSITE-ProRule" id="PRU00449"/>
    </source>
</evidence>
<keyword evidence="8" id="KW-1185">Reference proteome</keyword>
<dbReference type="GO" id="GO:0008270">
    <property type="term" value="F:zinc ion binding"/>
    <property type="evidence" value="ECO:0007669"/>
    <property type="project" value="UniProtKB-KW"/>
</dbReference>
<dbReference type="GO" id="GO:0043161">
    <property type="term" value="P:proteasome-mediated ubiquitin-dependent protein catabolic process"/>
    <property type="evidence" value="ECO:0007669"/>
    <property type="project" value="TreeGrafter"/>
</dbReference>
<accession>A0A5E4LZV0</accession>
<dbReference type="InterPro" id="IPR000058">
    <property type="entry name" value="Znf_AN1"/>
</dbReference>
<dbReference type="FunFam" id="4.10.1110.10:FF:000003">
    <property type="entry name" value="AN1-type zinc finger protein 2B isoform X1"/>
    <property type="match status" value="1"/>
</dbReference>
<organism evidence="7 8">
    <name type="scientific">Cinara cedri</name>
    <dbReference type="NCBI Taxonomy" id="506608"/>
    <lineage>
        <taxon>Eukaryota</taxon>
        <taxon>Metazoa</taxon>
        <taxon>Ecdysozoa</taxon>
        <taxon>Arthropoda</taxon>
        <taxon>Hexapoda</taxon>
        <taxon>Insecta</taxon>
        <taxon>Pterygota</taxon>
        <taxon>Neoptera</taxon>
        <taxon>Paraneoptera</taxon>
        <taxon>Hemiptera</taxon>
        <taxon>Sternorrhyncha</taxon>
        <taxon>Aphidomorpha</taxon>
        <taxon>Aphidoidea</taxon>
        <taxon>Aphididae</taxon>
        <taxon>Lachninae</taxon>
        <taxon>Cinara</taxon>
    </lineage>
</organism>
<evidence type="ECO:0000313" key="7">
    <source>
        <dbReference type="EMBL" id="VVC24479.1"/>
    </source>
</evidence>
<evidence type="ECO:0000259" key="6">
    <source>
        <dbReference type="PROSITE" id="PS51039"/>
    </source>
</evidence>
<dbReference type="Pfam" id="PF01428">
    <property type="entry name" value="zf-AN1"/>
    <property type="match status" value="2"/>
</dbReference>
<name>A0A5E4LZV0_9HEMI</name>
<feature type="domain" description="AN1-type" evidence="6">
    <location>
        <begin position="91"/>
        <end position="139"/>
    </location>
</feature>
<evidence type="ECO:0000256" key="2">
    <source>
        <dbReference type="ARBA" id="ARBA00022737"/>
    </source>
</evidence>
<evidence type="ECO:0000256" key="3">
    <source>
        <dbReference type="ARBA" id="ARBA00022771"/>
    </source>
</evidence>
<dbReference type="SMART" id="SM00154">
    <property type="entry name" value="ZnF_AN1"/>
    <property type="match status" value="2"/>
</dbReference>
<dbReference type="PANTHER" id="PTHR14677:SF20">
    <property type="entry name" value="ZINC FINGER AN1-TYPE CONTAINING 2A-RELATED"/>
    <property type="match status" value="1"/>
</dbReference>
<evidence type="ECO:0000256" key="1">
    <source>
        <dbReference type="ARBA" id="ARBA00022723"/>
    </source>
</evidence>